<sequence>MNYTATKIDDKYRFNMLKITQKKQKLEIIEKILKKEIPETGIIRNYRFYETWLNTSGVSYLTIFVMTSKLTDFFTTLHLIPVPFDEYQRNTPDLPPLMVNFRLPDLWRTVPREFKN</sequence>
<accession>A0A8R1TUG2</accession>
<reference evidence="2" key="1">
    <citation type="submission" date="2013-10" db="EMBL/GenBank/DDBJ databases">
        <title>Genome sequencing of Onchocerca volvulus.</title>
        <authorList>
            <person name="Cotton J."/>
            <person name="Tsai J."/>
            <person name="Stanley E."/>
            <person name="Tracey A."/>
            <person name="Holroyd N."/>
            <person name="Lustigman S."/>
            <person name="Berriman M."/>
        </authorList>
    </citation>
    <scope>NUCLEOTIDE SEQUENCE</scope>
</reference>
<keyword evidence="2" id="KW-1185">Reference proteome</keyword>
<dbReference type="EnsemblMetazoa" id="OVOC4770.1">
    <property type="protein sequence ID" value="OVOC4770.1"/>
    <property type="gene ID" value="WBGene00241579"/>
</dbReference>
<dbReference type="EMBL" id="CMVM020000144">
    <property type="status" value="NOT_ANNOTATED_CDS"/>
    <property type="molecule type" value="Genomic_DNA"/>
</dbReference>
<dbReference type="AlphaFoldDB" id="A0A8R1TUG2"/>
<evidence type="ECO:0000313" key="1">
    <source>
        <dbReference type="EnsemblMetazoa" id="OVOC4770.1"/>
    </source>
</evidence>
<protein>
    <submittedName>
        <fullName evidence="1">Uncharacterized protein</fullName>
    </submittedName>
</protein>
<evidence type="ECO:0000313" key="2">
    <source>
        <dbReference type="Proteomes" id="UP000024404"/>
    </source>
</evidence>
<organism evidence="1 2">
    <name type="scientific">Onchocerca volvulus</name>
    <dbReference type="NCBI Taxonomy" id="6282"/>
    <lineage>
        <taxon>Eukaryota</taxon>
        <taxon>Metazoa</taxon>
        <taxon>Ecdysozoa</taxon>
        <taxon>Nematoda</taxon>
        <taxon>Chromadorea</taxon>
        <taxon>Rhabditida</taxon>
        <taxon>Spirurina</taxon>
        <taxon>Spiruromorpha</taxon>
        <taxon>Filarioidea</taxon>
        <taxon>Onchocercidae</taxon>
        <taxon>Onchocerca</taxon>
    </lineage>
</organism>
<reference evidence="1" key="2">
    <citation type="submission" date="2022-06" db="UniProtKB">
        <authorList>
            <consortium name="EnsemblMetazoa"/>
        </authorList>
    </citation>
    <scope>IDENTIFICATION</scope>
</reference>
<dbReference type="Proteomes" id="UP000024404">
    <property type="component" value="Unassembled WGS sequence"/>
</dbReference>
<name>A0A8R1TUG2_ONCVO</name>
<proteinExistence type="predicted"/>